<reference evidence="3 4" key="1">
    <citation type="submission" date="2023-07" db="EMBL/GenBank/DDBJ databases">
        <title>Sequencing the genomes of 1000 actinobacteria strains.</title>
        <authorList>
            <person name="Klenk H.-P."/>
        </authorList>
    </citation>
    <scope>NUCLEOTIDE SEQUENCE [LARGE SCALE GENOMIC DNA]</scope>
    <source>
        <strain evidence="3 4">DSM 44508</strain>
    </source>
</reference>
<accession>A0ABU2B5F3</accession>
<organism evidence="3 4">
    <name type="scientific">Corynebacterium felinum</name>
    <dbReference type="NCBI Taxonomy" id="131318"/>
    <lineage>
        <taxon>Bacteria</taxon>
        <taxon>Bacillati</taxon>
        <taxon>Actinomycetota</taxon>
        <taxon>Actinomycetes</taxon>
        <taxon>Mycobacteriales</taxon>
        <taxon>Corynebacteriaceae</taxon>
        <taxon>Corynebacterium</taxon>
    </lineage>
</organism>
<sequence>MEEFIIQHPWLVFFALTIISAVQATKTRKSMERNSTWKYPPEATMPHDEAHPLDPCAGSKLHWRLATLWFTSGAITAYQAHTGTDTIWIATVSFASILVGAILSTATRMVANKAAKQDTPPQQSTFTPTNNSPFL</sequence>
<keyword evidence="2" id="KW-0812">Transmembrane</keyword>
<proteinExistence type="predicted"/>
<feature type="transmembrane region" description="Helical" evidence="2">
    <location>
        <begin position="86"/>
        <end position="106"/>
    </location>
</feature>
<feature type="region of interest" description="Disordered" evidence="1">
    <location>
        <begin position="114"/>
        <end position="135"/>
    </location>
</feature>
<evidence type="ECO:0000313" key="3">
    <source>
        <dbReference type="EMBL" id="MDR7353844.1"/>
    </source>
</evidence>
<dbReference type="Proteomes" id="UP001183619">
    <property type="component" value="Unassembled WGS sequence"/>
</dbReference>
<evidence type="ECO:0000313" key="4">
    <source>
        <dbReference type="Proteomes" id="UP001183619"/>
    </source>
</evidence>
<comment type="caution">
    <text evidence="3">The sequence shown here is derived from an EMBL/GenBank/DDBJ whole genome shotgun (WGS) entry which is preliminary data.</text>
</comment>
<keyword evidence="2" id="KW-1133">Transmembrane helix</keyword>
<protein>
    <submittedName>
        <fullName evidence="3">Uncharacterized protein</fullName>
    </submittedName>
</protein>
<feature type="compositionally biased region" description="Polar residues" evidence="1">
    <location>
        <begin position="119"/>
        <end position="135"/>
    </location>
</feature>
<evidence type="ECO:0000256" key="2">
    <source>
        <dbReference type="SAM" id="Phobius"/>
    </source>
</evidence>
<evidence type="ECO:0000256" key="1">
    <source>
        <dbReference type="SAM" id="MobiDB-lite"/>
    </source>
</evidence>
<keyword evidence="2" id="KW-0472">Membrane</keyword>
<dbReference type="RefSeq" id="WP_277103780.1">
    <property type="nucleotide sequence ID" value="NZ_BAAAJS010000014.1"/>
</dbReference>
<keyword evidence="4" id="KW-1185">Reference proteome</keyword>
<name>A0ABU2B5F3_9CORY</name>
<gene>
    <name evidence="3" type="ORF">J2S37_000382</name>
</gene>
<dbReference type="EMBL" id="JAVDYF010000001">
    <property type="protein sequence ID" value="MDR7353844.1"/>
    <property type="molecule type" value="Genomic_DNA"/>
</dbReference>
<feature type="transmembrane region" description="Helical" evidence="2">
    <location>
        <begin position="6"/>
        <end position="25"/>
    </location>
</feature>